<organism evidence="1 2">
    <name type="scientific">Lachancea dasiensis</name>
    <dbReference type="NCBI Taxonomy" id="1072105"/>
    <lineage>
        <taxon>Eukaryota</taxon>
        <taxon>Fungi</taxon>
        <taxon>Dikarya</taxon>
        <taxon>Ascomycota</taxon>
        <taxon>Saccharomycotina</taxon>
        <taxon>Saccharomycetes</taxon>
        <taxon>Saccharomycetales</taxon>
        <taxon>Saccharomycetaceae</taxon>
        <taxon>Lachancea</taxon>
    </lineage>
</organism>
<dbReference type="Pfam" id="PF11927">
    <property type="entry name" value="HODM_asu-like"/>
    <property type="match status" value="2"/>
</dbReference>
<dbReference type="Proteomes" id="UP000190274">
    <property type="component" value="Chromosome C"/>
</dbReference>
<reference evidence="2" key="1">
    <citation type="submission" date="2016-03" db="EMBL/GenBank/DDBJ databases">
        <authorList>
            <person name="Devillers H."/>
        </authorList>
    </citation>
    <scope>NUCLEOTIDE SEQUENCE [LARGE SCALE GENOMIC DNA]</scope>
</reference>
<dbReference type="AlphaFoldDB" id="A0A1G4J1E0"/>
<proteinExistence type="predicted"/>
<dbReference type="InterPro" id="IPR021848">
    <property type="entry name" value="HODM_asu-like"/>
</dbReference>
<dbReference type="EMBL" id="LT598459">
    <property type="protein sequence ID" value="SCU83354.1"/>
    <property type="molecule type" value="Genomic_DNA"/>
</dbReference>
<dbReference type="STRING" id="1266660.A0A1G4J1E0"/>
<name>A0A1G4J1E0_9SACH</name>
<gene>
    <name evidence="1" type="ORF">LADA_0C10924G</name>
</gene>
<evidence type="ECO:0000313" key="2">
    <source>
        <dbReference type="Proteomes" id="UP000190274"/>
    </source>
</evidence>
<dbReference type="OrthoDB" id="5043642at2759"/>
<sequence length="487" mass="56378">MLDLSFVLGKHVTFPLMCCFSYLLYKELSTDNDGGPTEGENKVRKTDVTGQRKWEPLPLMKNEVHPSDSVWHRNKPFPYQPFKAGEYKLTMGIRPIPMGDWLVLDQTYKDRIEAKWQIIREEYRDVMFFLDPAMINDHRKNGADSGGVGIEDAPPLQQETIITAQDVENCRVALCELYDHVVSYLVERFPQYFEVSLSPTEESPGVLHNKVLDEFHPVDPRQYLHASEAELKFMKYRCQDTDMITTTKPTQEPGTTNGQRDAVGYKCLVTCNETRRAHELILALMRLVEEDLLLMLPNASGQFDNEYFLFVGCFAFAAGFNPRQRFMKPLTLVHGPVPEYKQKLQSHMNRFFQMHKMGKLVMRLNFSFQTHPRLYVTNDNKGTDDESIPAMTLEELRGGHGLFYRSERQCLVRLGPNSRAMCFSIKTYLWNMAEQFLTDEHYSQTPVLQDMHDAIAGMQENVGQYKRRPEWGPALLTLLKERMKVTT</sequence>
<protein>
    <submittedName>
        <fullName evidence="1">LADA_0C10924g1_1</fullName>
    </submittedName>
</protein>
<evidence type="ECO:0000313" key="1">
    <source>
        <dbReference type="EMBL" id="SCU83354.1"/>
    </source>
</evidence>
<accession>A0A1G4J1E0</accession>
<keyword evidence="2" id="KW-1185">Reference proteome</keyword>